<accession>A0A2K3MEC0</accession>
<dbReference type="EMBL" id="ASHM01058679">
    <property type="protein sequence ID" value="PNX89106.1"/>
    <property type="molecule type" value="Genomic_DNA"/>
</dbReference>
<keyword evidence="1" id="KW-0732">Signal</keyword>
<feature type="chain" id="PRO_5014477114" description="Reverse transcriptase zinc-binding domain-containing protein" evidence="1">
    <location>
        <begin position="20"/>
        <end position="176"/>
    </location>
</feature>
<protein>
    <recommendedName>
        <fullName evidence="4">Reverse transcriptase zinc-binding domain-containing protein</fullName>
    </recommendedName>
</protein>
<reference evidence="2 3" key="1">
    <citation type="journal article" date="2014" name="Am. J. Bot.">
        <title>Genome assembly and annotation for red clover (Trifolium pratense; Fabaceae).</title>
        <authorList>
            <person name="Istvanek J."/>
            <person name="Jaros M."/>
            <person name="Krenek A."/>
            <person name="Repkova J."/>
        </authorList>
    </citation>
    <scope>NUCLEOTIDE SEQUENCE [LARGE SCALE GENOMIC DNA]</scope>
    <source>
        <strain evidence="3">cv. Tatra</strain>
        <tissue evidence="2">Young leaves</tissue>
    </source>
</reference>
<reference evidence="2 3" key="2">
    <citation type="journal article" date="2017" name="Front. Plant Sci.">
        <title>Gene Classification and Mining of Molecular Markers Useful in Red Clover (Trifolium pratense) Breeding.</title>
        <authorList>
            <person name="Istvanek J."/>
            <person name="Dluhosova J."/>
            <person name="Dluhos P."/>
            <person name="Patkova L."/>
            <person name="Nedelnik J."/>
            <person name="Repkova J."/>
        </authorList>
    </citation>
    <scope>NUCLEOTIDE SEQUENCE [LARGE SCALE GENOMIC DNA]</scope>
    <source>
        <strain evidence="3">cv. Tatra</strain>
        <tissue evidence="2">Young leaves</tissue>
    </source>
</reference>
<evidence type="ECO:0000256" key="1">
    <source>
        <dbReference type="SAM" id="SignalP"/>
    </source>
</evidence>
<dbReference type="Proteomes" id="UP000236291">
    <property type="component" value="Unassembled WGS sequence"/>
</dbReference>
<dbReference type="AlphaFoldDB" id="A0A2K3MEC0"/>
<proteinExistence type="predicted"/>
<evidence type="ECO:0008006" key="4">
    <source>
        <dbReference type="Google" id="ProtNLM"/>
    </source>
</evidence>
<feature type="signal peptide" evidence="1">
    <location>
        <begin position="1"/>
        <end position="19"/>
    </location>
</feature>
<comment type="caution">
    <text evidence="2">The sequence shown here is derived from an EMBL/GenBank/DDBJ whole genome shotgun (WGS) entry which is preliminary data.</text>
</comment>
<sequence length="176" mass="20310">MWCWWMLVDREALWFRVLAARYGVEGGRLREGGQRGSSWWREITRIRERGGEPGVSWFEEHILRSVGDSGDQIAYGDRDVCSRVHSSDRWQWRPDLDTCYTVTGAYQLLTLPTKVNLVIRGVLSHTAHSCVFGCGEAESAHHLFISCSSVGYLWDSMRSWIDIPLVEFTTLRDHFV</sequence>
<name>A0A2K3MEC0_TRIPR</name>
<evidence type="ECO:0000313" key="2">
    <source>
        <dbReference type="EMBL" id="PNX89106.1"/>
    </source>
</evidence>
<gene>
    <name evidence="2" type="ORF">L195_g045223</name>
</gene>
<evidence type="ECO:0000313" key="3">
    <source>
        <dbReference type="Proteomes" id="UP000236291"/>
    </source>
</evidence>
<organism evidence="2 3">
    <name type="scientific">Trifolium pratense</name>
    <name type="common">Red clover</name>
    <dbReference type="NCBI Taxonomy" id="57577"/>
    <lineage>
        <taxon>Eukaryota</taxon>
        <taxon>Viridiplantae</taxon>
        <taxon>Streptophyta</taxon>
        <taxon>Embryophyta</taxon>
        <taxon>Tracheophyta</taxon>
        <taxon>Spermatophyta</taxon>
        <taxon>Magnoliopsida</taxon>
        <taxon>eudicotyledons</taxon>
        <taxon>Gunneridae</taxon>
        <taxon>Pentapetalae</taxon>
        <taxon>rosids</taxon>
        <taxon>fabids</taxon>
        <taxon>Fabales</taxon>
        <taxon>Fabaceae</taxon>
        <taxon>Papilionoideae</taxon>
        <taxon>50 kb inversion clade</taxon>
        <taxon>NPAAA clade</taxon>
        <taxon>Hologalegina</taxon>
        <taxon>IRL clade</taxon>
        <taxon>Trifolieae</taxon>
        <taxon>Trifolium</taxon>
    </lineage>
</organism>